<sequence length="118" mass="13866">MAGQNNEDDAQLENLRAIKEINERLCNVENKTNELDEIISLQEQRYINLEEQEKKWKNKQKKSSWFNSLTNFVGEVIDTGKSYIEKIYENVTTPIIEKPKVEELLVYSKGGSMKRKRI</sequence>
<dbReference type="WBParaSite" id="Minc3s08683g42494">
    <property type="protein sequence ID" value="Minc3s08683g42494"/>
    <property type="gene ID" value="Minc3s08683g42494"/>
</dbReference>
<organism evidence="1 2">
    <name type="scientific">Meloidogyne incognita</name>
    <name type="common">Southern root-knot nematode worm</name>
    <name type="synonym">Oxyuris incognita</name>
    <dbReference type="NCBI Taxonomy" id="6306"/>
    <lineage>
        <taxon>Eukaryota</taxon>
        <taxon>Metazoa</taxon>
        <taxon>Ecdysozoa</taxon>
        <taxon>Nematoda</taxon>
        <taxon>Chromadorea</taxon>
        <taxon>Rhabditida</taxon>
        <taxon>Tylenchina</taxon>
        <taxon>Tylenchomorpha</taxon>
        <taxon>Tylenchoidea</taxon>
        <taxon>Meloidogynidae</taxon>
        <taxon>Meloidogyninae</taxon>
        <taxon>Meloidogyne</taxon>
        <taxon>Meloidogyne incognita group</taxon>
    </lineage>
</organism>
<name>A0A914NX76_MELIC</name>
<dbReference type="Proteomes" id="UP000887563">
    <property type="component" value="Unplaced"/>
</dbReference>
<keyword evidence="1" id="KW-1185">Reference proteome</keyword>
<accession>A0A914NX76</accession>
<protein>
    <submittedName>
        <fullName evidence="2">Uncharacterized protein</fullName>
    </submittedName>
</protein>
<dbReference type="AlphaFoldDB" id="A0A914NX76"/>
<evidence type="ECO:0000313" key="1">
    <source>
        <dbReference type="Proteomes" id="UP000887563"/>
    </source>
</evidence>
<reference evidence="2" key="1">
    <citation type="submission" date="2022-11" db="UniProtKB">
        <authorList>
            <consortium name="WormBaseParasite"/>
        </authorList>
    </citation>
    <scope>IDENTIFICATION</scope>
</reference>
<evidence type="ECO:0000313" key="2">
    <source>
        <dbReference type="WBParaSite" id="Minc3s08683g42494"/>
    </source>
</evidence>
<proteinExistence type="predicted"/>